<evidence type="ECO:0000256" key="2">
    <source>
        <dbReference type="ARBA" id="ARBA00009189"/>
    </source>
</evidence>
<dbReference type="STRING" id="269796.Rru_A0832"/>
<dbReference type="HOGENOM" id="CLU_102055_1_1_5"/>
<evidence type="ECO:0000256" key="13">
    <source>
        <dbReference type="RuleBase" id="RU365022"/>
    </source>
</evidence>
<dbReference type="InterPro" id="IPR011604">
    <property type="entry name" value="PDDEXK-like_dom_sf"/>
</dbReference>
<keyword evidence="7 13" id="KW-0378">Hydrolase</keyword>
<dbReference type="Pfam" id="PF01930">
    <property type="entry name" value="Cas_Cas4"/>
    <property type="match status" value="1"/>
</dbReference>
<dbReference type="GO" id="GO:0004527">
    <property type="term" value="F:exonuclease activity"/>
    <property type="evidence" value="ECO:0007669"/>
    <property type="project" value="UniProtKB-KW"/>
</dbReference>
<dbReference type="PATRIC" id="fig|269796.9.peg.885"/>
<comment type="cofactor">
    <cofactor evidence="13">
        <name>iron-sulfur cluster</name>
        <dbReference type="ChEBI" id="CHEBI:30408"/>
    </cofactor>
</comment>
<dbReference type="EMBL" id="CP000230">
    <property type="protein sequence ID" value="ABC21633.1"/>
    <property type="molecule type" value="Genomic_DNA"/>
</dbReference>
<dbReference type="InterPro" id="IPR051827">
    <property type="entry name" value="Cas4_exonuclease"/>
</dbReference>
<reference evidence="15 16" key="1">
    <citation type="journal article" date="2011" name="Stand. Genomic Sci.">
        <title>Complete genome sequence of Rhodospirillum rubrum type strain (S1).</title>
        <authorList>
            <person name="Munk A.C."/>
            <person name="Copeland A."/>
            <person name="Lucas S."/>
            <person name="Lapidus A."/>
            <person name="Del Rio T.G."/>
            <person name="Barry K."/>
            <person name="Detter J.C."/>
            <person name="Hammon N."/>
            <person name="Israni S."/>
            <person name="Pitluck S."/>
            <person name="Brettin T."/>
            <person name="Bruce D."/>
            <person name="Han C."/>
            <person name="Tapia R."/>
            <person name="Gilna P."/>
            <person name="Schmutz J."/>
            <person name="Larimer F."/>
            <person name="Land M."/>
            <person name="Kyrpides N.C."/>
            <person name="Mavromatis K."/>
            <person name="Richardson P."/>
            <person name="Rohde M."/>
            <person name="Goker M."/>
            <person name="Klenk H.P."/>
            <person name="Zhang Y."/>
            <person name="Roberts G.P."/>
            <person name="Reslewic S."/>
            <person name="Schwartz D.C."/>
        </authorList>
    </citation>
    <scope>NUCLEOTIDE SEQUENCE [LARGE SCALE GENOMIC DNA]</scope>
    <source>
        <strain evidence="16">ATCC 11170 / ATH 1.1.1 / DSM 467 / LMG 4362 / NCIMB 8255 / S1</strain>
    </source>
</reference>
<accession>Q2RW62</accession>
<dbReference type="RefSeq" id="WP_011388587.1">
    <property type="nucleotide sequence ID" value="NC_007643.1"/>
</dbReference>
<dbReference type="GO" id="GO:0051607">
    <property type="term" value="P:defense response to virus"/>
    <property type="evidence" value="ECO:0007669"/>
    <property type="project" value="UniProtKB-KW"/>
</dbReference>
<dbReference type="InterPro" id="IPR013343">
    <property type="entry name" value="CRISPR-assoc_prot_Cas4"/>
</dbReference>
<evidence type="ECO:0000256" key="4">
    <source>
        <dbReference type="ARBA" id="ARBA00020049"/>
    </source>
</evidence>
<keyword evidence="10 13" id="KW-0411">Iron-sulfur</keyword>
<dbReference type="PhylomeDB" id="Q2RW62"/>
<keyword evidence="16" id="KW-1185">Reference proteome</keyword>
<dbReference type="eggNOG" id="COG1468">
    <property type="taxonomic scope" value="Bacteria"/>
</dbReference>
<comment type="function">
    <text evidence="13">CRISPR (clustered regularly interspaced short palindromic repeat) is an adaptive immune system that provides protection against mobile genetic elements (viruses, transposable elements and conjugative plasmids). CRISPR clusters contain sequences complementary to antecedent mobile elements and target invading nucleic acids. CRISPR clusters are transcribed and processed into CRISPR RNA (crRNA).</text>
</comment>
<dbReference type="EC" id="3.1.12.1" evidence="3 13"/>
<evidence type="ECO:0000259" key="14">
    <source>
        <dbReference type="Pfam" id="PF01930"/>
    </source>
</evidence>
<dbReference type="GO" id="GO:0046872">
    <property type="term" value="F:metal ion binding"/>
    <property type="evidence" value="ECO:0007669"/>
    <property type="project" value="UniProtKB-KW"/>
</dbReference>
<dbReference type="GO" id="GO:0051536">
    <property type="term" value="F:iron-sulfur cluster binding"/>
    <property type="evidence" value="ECO:0007669"/>
    <property type="project" value="UniProtKB-KW"/>
</dbReference>
<dbReference type="PANTHER" id="PTHR36531">
    <property type="entry name" value="CRISPR-ASSOCIATED EXONUCLEASE CAS4"/>
    <property type="match status" value="1"/>
</dbReference>
<protein>
    <recommendedName>
        <fullName evidence="4 13">CRISPR-associated exonuclease Cas4</fullName>
        <ecNumber evidence="3 13">3.1.12.1</ecNumber>
    </recommendedName>
</protein>
<evidence type="ECO:0000256" key="9">
    <source>
        <dbReference type="ARBA" id="ARBA00023004"/>
    </source>
</evidence>
<proteinExistence type="inferred from homology"/>
<keyword evidence="5 13" id="KW-0540">Nuclease</keyword>
<gene>
    <name evidence="15" type="ordered locus">Rru_A0832</name>
</gene>
<evidence type="ECO:0000256" key="8">
    <source>
        <dbReference type="ARBA" id="ARBA00022839"/>
    </source>
</evidence>
<dbReference type="AlphaFoldDB" id="Q2RW62"/>
<evidence type="ECO:0000256" key="10">
    <source>
        <dbReference type="ARBA" id="ARBA00023014"/>
    </source>
</evidence>
<dbReference type="Gene3D" id="3.90.320.10">
    <property type="match status" value="1"/>
</dbReference>
<dbReference type="NCBIfam" id="TIGR00372">
    <property type="entry name" value="cas4"/>
    <property type="match status" value="1"/>
</dbReference>
<evidence type="ECO:0000256" key="11">
    <source>
        <dbReference type="ARBA" id="ARBA00023118"/>
    </source>
</evidence>
<dbReference type="EnsemblBacteria" id="ABC21633">
    <property type="protein sequence ID" value="ABC21633"/>
    <property type="gene ID" value="Rru_A0832"/>
</dbReference>
<keyword evidence="9 13" id="KW-0408">Iron</keyword>
<sequence>MAEGDQPKDEAGWQGEPIPLSALQHAVYCLRQAALIHLERLWEENRFTAEGHVLHITADKMGGRKIRGTRRVMALPLAAKSLGIAGVGDLVEFRGEADGTETPYPVEYKRGKAKLHPADEVQLCAQGLCLEEMTGQAVPEGALYYGETKRRVVVPFDPPLRDLTVRTIEELRGVFTTLKTPPALFRADRCRGCSLIDLCRPKATAKPARSWRQRTLASLLSDEEGTGA</sequence>
<evidence type="ECO:0000256" key="1">
    <source>
        <dbReference type="ARBA" id="ARBA00001966"/>
    </source>
</evidence>
<feature type="domain" description="DUF83" evidence="14">
    <location>
        <begin position="21"/>
        <end position="199"/>
    </location>
</feature>
<dbReference type="InterPro" id="IPR022765">
    <property type="entry name" value="Dna2/Cas4_DUF83"/>
</dbReference>
<evidence type="ECO:0000313" key="15">
    <source>
        <dbReference type="EMBL" id="ABC21633.1"/>
    </source>
</evidence>
<keyword evidence="11 13" id="KW-0051">Antiviral defense</keyword>
<evidence type="ECO:0000256" key="3">
    <source>
        <dbReference type="ARBA" id="ARBA00012768"/>
    </source>
</evidence>
<comment type="cofactor">
    <cofactor evidence="13">
        <name>Mg(2+)</name>
        <dbReference type="ChEBI" id="CHEBI:18420"/>
    </cofactor>
    <cofactor evidence="13">
        <name>Mn(2+)</name>
        <dbReference type="ChEBI" id="CHEBI:29035"/>
    </cofactor>
    <text evidence="13">Mg(2+) or Mn(2+) required for ssDNA cleavage activity.</text>
</comment>
<keyword evidence="8 13" id="KW-0269">Exonuclease</keyword>
<dbReference type="PANTHER" id="PTHR36531:SF6">
    <property type="entry name" value="DNA REPLICATION ATP-DEPENDENT HELICASE_NUCLEASE DNA2"/>
    <property type="match status" value="1"/>
</dbReference>
<evidence type="ECO:0000313" key="16">
    <source>
        <dbReference type="Proteomes" id="UP000001929"/>
    </source>
</evidence>
<keyword evidence="6 13" id="KW-0479">Metal-binding</keyword>
<organism evidence="15 16">
    <name type="scientific">Rhodospirillum rubrum (strain ATCC 11170 / ATH 1.1.1 / DSM 467 / LMG 4362 / NCIMB 8255 / S1)</name>
    <dbReference type="NCBI Taxonomy" id="269796"/>
    <lineage>
        <taxon>Bacteria</taxon>
        <taxon>Pseudomonadati</taxon>
        <taxon>Pseudomonadota</taxon>
        <taxon>Alphaproteobacteria</taxon>
        <taxon>Rhodospirillales</taxon>
        <taxon>Rhodospirillaceae</taxon>
        <taxon>Rhodospirillum</taxon>
    </lineage>
</organism>
<comment type="similarity">
    <text evidence="2 13">Belongs to the CRISPR-associated exonuclease Cas4 family.</text>
</comment>
<name>Q2RW62_RHORT</name>
<evidence type="ECO:0000256" key="6">
    <source>
        <dbReference type="ARBA" id="ARBA00022723"/>
    </source>
</evidence>
<comment type="cofactor">
    <cofactor evidence="1">
        <name>[4Fe-4S] cluster</name>
        <dbReference type="ChEBI" id="CHEBI:49883"/>
    </cofactor>
</comment>
<evidence type="ECO:0000256" key="7">
    <source>
        <dbReference type="ARBA" id="ARBA00022801"/>
    </source>
</evidence>
<evidence type="ECO:0000256" key="12">
    <source>
        <dbReference type="ARBA" id="ARBA00023211"/>
    </source>
</evidence>
<evidence type="ECO:0000256" key="5">
    <source>
        <dbReference type="ARBA" id="ARBA00022722"/>
    </source>
</evidence>
<dbReference type="KEGG" id="rru:Rru_A0832"/>
<dbReference type="Proteomes" id="UP000001929">
    <property type="component" value="Chromosome"/>
</dbReference>
<keyword evidence="12 13" id="KW-0464">Manganese</keyword>